<reference evidence="2" key="1">
    <citation type="submission" date="2016-05" db="EMBL/GenBank/DDBJ databases">
        <authorList>
            <person name="Naeem Raeece"/>
        </authorList>
    </citation>
    <scope>NUCLEOTIDE SEQUENCE [LARGE SCALE GENOMIC DNA]</scope>
</reference>
<proteinExistence type="predicted"/>
<accession>A0A1A9AT04</accession>
<name>A0A1A9AT04_PLAOA</name>
<evidence type="ECO:0000313" key="1">
    <source>
        <dbReference type="EMBL" id="SBT59385.1"/>
    </source>
</evidence>
<organism evidence="1 2">
    <name type="scientific">Plasmodium ovale wallikeri</name>
    <dbReference type="NCBI Taxonomy" id="864142"/>
    <lineage>
        <taxon>Eukaryota</taxon>
        <taxon>Sar</taxon>
        <taxon>Alveolata</taxon>
        <taxon>Apicomplexa</taxon>
        <taxon>Aconoidasida</taxon>
        <taxon>Haemosporida</taxon>
        <taxon>Plasmodiidae</taxon>
        <taxon>Plasmodium</taxon>
        <taxon>Plasmodium (Plasmodium)</taxon>
    </lineage>
</organism>
<gene>
    <name evidence="1" type="ORF">POVWA2_095670</name>
</gene>
<protein>
    <submittedName>
        <fullName evidence="1">PIR Superfamily Protein</fullName>
    </submittedName>
</protein>
<sequence length="66" mass="8003">MIFFSHHMTPFRSWIRNKLEKKKIIRDSFNDQSDNELLDADYESVDRDMLNTGYNITYNSDWNSTH</sequence>
<dbReference type="AlphaFoldDB" id="A0A1A9AT04"/>
<dbReference type="EMBL" id="FLRE01003270">
    <property type="protein sequence ID" value="SBT59385.1"/>
    <property type="molecule type" value="Genomic_DNA"/>
</dbReference>
<dbReference type="Proteomes" id="UP000078550">
    <property type="component" value="Unassembled WGS sequence"/>
</dbReference>
<evidence type="ECO:0000313" key="2">
    <source>
        <dbReference type="Proteomes" id="UP000078550"/>
    </source>
</evidence>